<accession>A0A955LBH0</accession>
<organism evidence="1 2">
    <name type="scientific">Candidatus Dojkabacteria bacterium</name>
    <dbReference type="NCBI Taxonomy" id="2099670"/>
    <lineage>
        <taxon>Bacteria</taxon>
        <taxon>Candidatus Dojkabacteria</taxon>
    </lineage>
</organism>
<reference evidence="1" key="2">
    <citation type="journal article" date="2021" name="Microbiome">
        <title>Successional dynamics and alternative stable states in a saline activated sludge microbial community over 9 years.</title>
        <authorList>
            <person name="Wang Y."/>
            <person name="Ye J."/>
            <person name="Ju F."/>
            <person name="Liu L."/>
            <person name="Boyd J.A."/>
            <person name="Deng Y."/>
            <person name="Parks D.H."/>
            <person name="Jiang X."/>
            <person name="Yin X."/>
            <person name="Woodcroft B.J."/>
            <person name="Tyson G.W."/>
            <person name="Hugenholtz P."/>
            <person name="Polz M.F."/>
            <person name="Zhang T."/>
        </authorList>
    </citation>
    <scope>NUCLEOTIDE SEQUENCE</scope>
    <source>
        <strain evidence="1">HKST-UBA09</strain>
    </source>
</reference>
<proteinExistence type="predicted"/>
<dbReference type="Proteomes" id="UP000714915">
    <property type="component" value="Unassembled WGS sequence"/>
</dbReference>
<name>A0A955LBH0_9BACT</name>
<evidence type="ECO:0000313" key="2">
    <source>
        <dbReference type="Proteomes" id="UP000714915"/>
    </source>
</evidence>
<comment type="caution">
    <text evidence="1">The sequence shown here is derived from an EMBL/GenBank/DDBJ whole genome shotgun (WGS) entry which is preliminary data.</text>
</comment>
<sequence length="212" mass="23457">ELYNNKITKDNITKDGISLSYNYNEENEIYEYSVYGETPTPCYSVEVTNNYNSELDSVTVTVFIHSEQQEDNLCAQVLTPFKKSGAVNGTRQTIFDLVIKNETIINNNIDSTNELKETSVSDGSANGLFKYEGNNVWKYSIEGYVPNGCASAAEDIQVDNESINYTITITTPNNTDIFCTQALEPYKFSGQVNAGASASISFKEVTADSPAY</sequence>
<protein>
    <submittedName>
        <fullName evidence="1">Uncharacterized protein</fullName>
    </submittedName>
</protein>
<feature type="non-terminal residue" evidence="1">
    <location>
        <position position="1"/>
    </location>
</feature>
<dbReference type="AlphaFoldDB" id="A0A955LBH0"/>
<gene>
    <name evidence="1" type="ORF">KC669_03905</name>
</gene>
<dbReference type="EMBL" id="JAGQLF010000056">
    <property type="protein sequence ID" value="MCA9387151.1"/>
    <property type="molecule type" value="Genomic_DNA"/>
</dbReference>
<evidence type="ECO:0000313" key="1">
    <source>
        <dbReference type="EMBL" id="MCA9387151.1"/>
    </source>
</evidence>
<reference evidence="1" key="1">
    <citation type="submission" date="2020-04" db="EMBL/GenBank/DDBJ databases">
        <authorList>
            <person name="Zhang T."/>
        </authorList>
    </citation>
    <scope>NUCLEOTIDE SEQUENCE</scope>
    <source>
        <strain evidence="1">HKST-UBA09</strain>
    </source>
</reference>